<accession>A0AAD6EYJ2</accession>
<comment type="subcellular location">
    <subcellularLocation>
        <location evidence="1">Nucleus</location>
    </subcellularLocation>
</comment>
<keyword evidence="4" id="KW-0804">Transcription</keyword>
<keyword evidence="3" id="KW-0238">DNA-binding</keyword>
<evidence type="ECO:0000256" key="3">
    <source>
        <dbReference type="ARBA" id="ARBA00023125"/>
    </source>
</evidence>
<dbReference type="Proteomes" id="UP001210211">
    <property type="component" value="Unassembled WGS sequence"/>
</dbReference>
<keyword evidence="6" id="KW-0175">Coiled coil</keyword>
<evidence type="ECO:0000259" key="9">
    <source>
        <dbReference type="PROSITE" id="PS51297"/>
    </source>
</evidence>
<dbReference type="FunFam" id="3.40.1810.10:FF:000003">
    <property type="entry name" value="MADS-box transcription factor MADS-MC"/>
    <property type="match status" value="1"/>
</dbReference>
<dbReference type="Gene3D" id="3.40.1810.10">
    <property type="entry name" value="Transcription factor, MADS-box"/>
    <property type="match status" value="1"/>
</dbReference>
<feature type="domain" description="MADS-box" evidence="8">
    <location>
        <begin position="1"/>
        <end position="61"/>
    </location>
</feature>
<dbReference type="SMART" id="SM00432">
    <property type="entry name" value="MADS"/>
    <property type="match status" value="1"/>
</dbReference>
<dbReference type="CDD" id="cd00265">
    <property type="entry name" value="MADS_MEF2_like"/>
    <property type="match status" value="1"/>
</dbReference>
<protein>
    <submittedName>
        <fullName evidence="10">Uncharacterized protein</fullName>
    </submittedName>
</protein>
<gene>
    <name evidence="10" type="ORF">LUZ61_009677</name>
</gene>
<dbReference type="Pfam" id="PF00319">
    <property type="entry name" value="SRF-TF"/>
    <property type="match status" value="1"/>
</dbReference>
<evidence type="ECO:0000256" key="2">
    <source>
        <dbReference type="ARBA" id="ARBA00023015"/>
    </source>
</evidence>
<keyword evidence="11" id="KW-1185">Reference proteome</keyword>
<dbReference type="GO" id="GO:0046983">
    <property type="term" value="F:protein dimerization activity"/>
    <property type="evidence" value="ECO:0007669"/>
    <property type="project" value="InterPro"/>
</dbReference>
<dbReference type="AlphaFoldDB" id="A0AAD6EYJ2"/>
<dbReference type="EMBL" id="JAMRDG010000001">
    <property type="protein sequence ID" value="KAJ3705972.1"/>
    <property type="molecule type" value="Genomic_DNA"/>
</dbReference>
<dbReference type="PROSITE" id="PS51297">
    <property type="entry name" value="K_BOX"/>
    <property type="match status" value="1"/>
</dbReference>
<sequence length="264" mass="30477">MGRGRVVLKRIENKINRQVTFSKRRSGLLKKAHEISVLCDAEVALIIFSNKGKLYEYATDSCMEKILDRYERCSYSEKLLVSAEQDPQANWCHEYRKLKAKVEAIQKCQRHLMGEELDALNLKELQQLETNLELSLKHIRSRKGQMMSESISDLQRKERLLQEENKMLQKELADKQKMLTHRGHWEQQQQQHHHQPQPQPLPQHQQHQSNSTSPGFLLRDTLPLNISAYQSTTGGEVGAAQAQAQAQVPVGLPPWMVRHPHLNG</sequence>
<dbReference type="GO" id="GO:0000977">
    <property type="term" value="F:RNA polymerase II transcription regulatory region sequence-specific DNA binding"/>
    <property type="evidence" value="ECO:0007669"/>
    <property type="project" value="InterPro"/>
</dbReference>
<evidence type="ECO:0000256" key="5">
    <source>
        <dbReference type="ARBA" id="ARBA00023242"/>
    </source>
</evidence>
<evidence type="ECO:0000256" key="7">
    <source>
        <dbReference type="SAM" id="MobiDB-lite"/>
    </source>
</evidence>
<dbReference type="InterPro" id="IPR002100">
    <property type="entry name" value="TF_MADSbox"/>
</dbReference>
<dbReference type="GO" id="GO:0045944">
    <property type="term" value="P:positive regulation of transcription by RNA polymerase II"/>
    <property type="evidence" value="ECO:0007669"/>
    <property type="project" value="InterPro"/>
</dbReference>
<keyword evidence="5" id="KW-0539">Nucleus</keyword>
<dbReference type="PROSITE" id="PS50066">
    <property type="entry name" value="MADS_BOX_2"/>
    <property type="match status" value="1"/>
</dbReference>
<organism evidence="10 11">
    <name type="scientific">Rhynchospora tenuis</name>
    <dbReference type="NCBI Taxonomy" id="198213"/>
    <lineage>
        <taxon>Eukaryota</taxon>
        <taxon>Viridiplantae</taxon>
        <taxon>Streptophyta</taxon>
        <taxon>Embryophyta</taxon>
        <taxon>Tracheophyta</taxon>
        <taxon>Spermatophyta</taxon>
        <taxon>Magnoliopsida</taxon>
        <taxon>Liliopsida</taxon>
        <taxon>Poales</taxon>
        <taxon>Cyperaceae</taxon>
        <taxon>Cyperoideae</taxon>
        <taxon>Rhynchosporeae</taxon>
        <taxon>Rhynchospora</taxon>
    </lineage>
</organism>
<dbReference type="GO" id="GO:0005634">
    <property type="term" value="C:nucleus"/>
    <property type="evidence" value="ECO:0007669"/>
    <property type="project" value="UniProtKB-SubCell"/>
</dbReference>
<dbReference type="PROSITE" id="PS00350">
    <property type="entry name" value="MADS_BOX_1"/>
    <property type="match status" value="1"/>
</dbReference>
<dbReference type="InterPro" id="IPR036879">
    <property type="entry name" value="TF_MADSbox_sf"/>
</dbReference>
<name>A0AAD6EYJ2_9POAL</name>
<dbReference type="GO" id="GO:0003700">
    <property type="term" value="F:DNA-binding transcription factor activity"/>
    <property type="evidence" value="ECO:0007669"/>
    <property type="project" value="InterPro"/>
</dbReference>
<keyword evidence="2" id="KW-0805">Transcription regulation</keyword>
<evidence type="ECO:0000259" key="8">
    <source>
        <dbReference type="PROSITE" id="PS50066"/>
    </source>
</evidence>
<proteinExistence type="predicted"/>
<evidence type="ECO:0000256" key="1">
    <source>
        <dbReference type="ARBA" id="ARBA00004123"/>
    </source>
</evidence>
<dbReference type="InterPro" id="IPR033896">
    <property type="entry name" value="MEF2-like_N"/>
</dbReference>
<evidence type="ECO:0000256" key="6">
    <source>
        <dbReference type="SAM" id="Coils"/>
    </source>
</evidence>
<comment type="caution">
    <text evidence="10">The sequence shown here is derived from an EMBL/GenBank/DDBJ whole genome shotgun (WGS) entry which is preliminary data.</text>
</comment>
<evidence type="ECO:0000313" key="10">
    <source>
        <dbReference type="EMBL" id="KAJ3705972.1"/>
    </source>
</evidence>
<dbReference type="SUPFAM" id="SSF55455">
    <property type="entry name" value="SRF-like"/>
    <property type="match status" value="1"/>
</dbReference>
<evidence type="ECO:0000313" key="11">
    <source>
        <dbReference type="Proteomes" id="UP001210211"/>
    </source>
</evidence>
<dbReference type="PRINTS" id="PR00404">
    <property type="entry name" value="MADSDOMAIN"/>
</dbReference>
<dbReference type="InterPro" id="IPR050142">
    <property type="entry name" value="MADS-box/MEF2_TF"/>
</dbReference>
<reference evidence="10 11" key="1">
    <citation type="journal article" date="2022" name="Cell">
        <title>Repeat-based holocentromeres influence genome architecture and karyotype evolution.</title>
        <authorList>
            <person name="Hofstatter P.G."/>
            <person name="Thangavel G."/>
            <person name="Lux T."/>
            <person name="Neumann P."/>
            <person name="Vondrak T."/>
            <person name="Novak P."/>
            <person name="Zhang M."/>
            <person name="Costa L."/>
            <person name="Castellani M."/>
            <person name="Scott A."/>
            <person name="Toegelov H."/>
            <person name="Fuchs J."/>
            <person name="Mata-Sucre Y."/>
            <person name="Dias Y."/>
            <person name="Vanzela A.L.L."/>
            <person name="Huettel B."/>
            <person name="Almeida C.C.S."/>
            <person name="Simkova H."/>
            <person name="Souza G."/>
            <person name="Pedrosa-Harand A."/>
            <person name="Macas J."/>
            <person name="Mayer K.F.X."/>
            <person name="Houben A."/>
            <person name="Marques A."/>
        </authorList>
    </citation>
    <scope>NUCLEOTIDE SEQUENCE [LARGE SCALE GENOMIC DNA]</scope>
    <source>
        <strain evidence="10">RhyTen1mFocal</strain>
    </source>
</reference>
<dbReference type="InterPro" id="IPR002487">
    <property type="entry name" value="TF_Kbox"/>
</dbReference>
<feature type="region of interest" description="Disordered" evidence="7">
    <location>
        <begin position="180"/>
        <end position="218"/>
    </location>
</feature>
<evidence type="ECO:0000256" key="4">
    <source>
        <dbReference type="ARBA" id="ARBA00023163"/>
    </source>
</evidence>
<feature type="coiled-coil region" evidence="6">
    <location>
        <begin position="122"/>
        <end position="178"/>
    </location>
</feature>
<feature type="domain" description="K-box" evidence="9">
    <location>
        <begin position="88"/>
        <end position="178"/>
    </location>
</feature>
<dbReference type="Pfam" id="PF01486">
    <property type="entry name" value="K-box"/>
    <property type="match status" value="1"/>
</dbReference>
<dbReference type="PANTHER" id="PTHR48019">
    <property type="entry name" value="SERUM RESPONSE FACTOR HOMOLOG"/>
    <property type="match status" value="1"/>
</dbReference>